<evidence type="ECO:0000313" key="7">
    <source>
        <dbReference type="Proteomes" id="UP001174909"/>
    </source>
</evidence>
<dbReference type="SUPFAM" id="SSF54631">
    <property type="entry name" value="CBS-domain pair"/>
    <property type="match status" value="1"/>
</dbReference>
<dbReference type="SMART" id="SM00116">
    <property type="entry name" value="CBS"/>
    <property type="match status" value="2"/>
</dbReference>
<dbReference type="EMBL" id="CASHTH010000212">
    <property type="protein sequence ID" value="CAI7994417.1"/>
    <property type="molecule type" value="Genomic_DNA"/>
</dbReference>
<keyword evidence="3" id="KW-0129">CBS domain</keyword>
<dbReference type="GO" id="GO:0016301">
    <property type="term" value="F:kinase activity"/>
    <property type="evidence" value="ECO:0007669"/>
    <property type="project" value="UniProtKB-KW"/>
</dbReference>
<protein>
    <submittedName>
        <fullName evidence="6">5'-AMP-activated protein kinase subunit gamma-2</fullName>
    </submittedName>
</protein>
<reference evidence="6" key="1">
    <citation type="submission" date="2023-03" db="EMBL/GenBank/DDBJ databases">
        <authorList>
            <person name="Steffen K."/>
            <person name="Cardenas P."/>
        </authorList>
    </citation>
    <scope>NUCLEOTIDE SEQUENCE</scope>
</reference>
<dbReference type="PANTHER" id="PTHR13780">
    <property type="entry name" value="AMP-ACTIVATED PROTEIN KINASE, GAMMA REGULATORY SUBUNIT"/>
    <property type="match status" value="1"/>
</dbReference>
<dbReference type="AlphaFoldDB" id="A0AA35QWA6"/>
<dbReference type="GO" id="GO:0019901">
    <property type="term" value="F:protein kinase binding"/>
    <property type="evidence" value="ECO:0007669"/>
    <property type="project" value="TreeGrafter"/>
</dbReference>
<evidence type="ECO:0000256" key="1">
    <source>
        <dbReference type="ARBA" id="ARBA00006750"/>
    </source>
</evidence>
<dbReference type="GO" id="GO:0016208">
    <property type="term" value="F:AMP binding"/>
    <property type="evidence" value="ECO:0007669"/>
    <property type="project" value="TreeGrafter"/>
</dbReference>
<keyword evidence="7" id="KW-1185">Reference proteome</keyword>
<feature type="domain" description="CBS" evidence="5">
    <location>
        <begin position="1"/>
        <end position="40"/>
    </location>
</feature>
<keyword evidence="6" id="KW-0418">Kinase</keyword>
<evidence type="ECO:0000256" key="4">
    <source>
        <dbReference type="ARBA" id="ARBA00025878"/>
    </source>
</evidence>
<dbReference type="PANTHER" id="PTHR13780:SF35">
    <property type="entry name" value="LD22662P"/>
    <property type="match status" value="1"/>
</dbReference>
<name>A0AA35QWA6_GEOBA</name>
<dbReference type="InterPro" id="IPR050511">
    <property type="entry name" value="AMPK_gamma/SDS23_families"/>
</dbReference>
<sequence length="138" mass="15541">LYDAVKKLVEGKIHRLPVIDQKTGNSLYILTHKRLLHFLYINVWSSPPILRTFHELLSLQFLEKQQPSYMQKSIGELGIGTFDNIATACENTPIIVALNTFHERRVSALPIIDAAGKAVDIYAKFDVIVSCISCITDD</sequence>
<feature type="non-terminal residue" evidence="6">
    <location>
        <position position="1"/>
    </location>
</feature>
<feature type="domain" description="CBS" evidence="5">
    <location>
        <begin position="84"/>
        <end position="132"/>
    </location>
</feature>
<comment type="subunit">
    <text evidence="4">AMPK is a heterotrimer of an alpha catalytic subunit (PRKAA1 or PRKAA2), a beta (PRKAB1 or PRKAB2) and a gamma non-catalytic subunits (PRKAG1, PRKAG2 or PRKAG3). Interacts with FNIP1 and FNIP2.</text>
</comment>
<keyword evidence="2" id="KW-0677">Repeat</keyword>
<comment type="similarity">
    <text evidence="1">Belongs to the 5'-AMP-activated protein kinase gamma subunit family.</text>
</comment>
<evidence type="ECO:0000313" key="6">
    <source>
        <dbReference type="EMBL" id="CAI7994417.1"/>
    </source>
</evidence>
<organism evidence="6 7">
    <name type="scientific">Geodia barretti</name>
    <name type="common">Barrett's horny sponge</name>
    <dbReference type="NCBI Taxonomy" id="519541"/>
    <lineage>
        <taxon>Eukaryota</taxon>
        <taxon>Metazoa</taxon>
        <taxon>Porifera</taxon>
        <taxon>Demospongiae</taxon>
        <taxon>Heteroscleromorpha</taxon>
        <taxon>Tetractinellida</taxon>
        <taxon>Astrophorina</taxon>
        <taxon>Geodiidae</taxon>
        <taxon>Geodia</taxon>
    </lineage>
</organism>
<evidence type="ECO:0000256" key="3">
    <source>
        <dbReference type="ARBA" id="ARBA00023122"/>
    </source>
</evidence>
<dbReference type="Gene3D" id="3.10.580.10">
    <property type="entry name" value="CBS-domain"/>
    <property type="match status" value="2"/>
</dbReference>
<comment type="caution">
    <text evidence="6">The sequence shown here is derived from an EMBL/GenBank/DDBJ whole genome shotgun (WGS) entry which is preliminary data.</text>
</comment>
<proteinExistence type="inferred from homology"/>
<dbReference type="GO" id="GO:0005634">
    <property type="term" value="C:nucleus"/>
    <property type="evidence" value="ECO:0007669"/>
    <property type="project" value="TreeGrafter"/>
</dbReference>
<dbReference type="InterPro" id="IPR046342">
    <property type="entry name" value="CBS_dom_sf"/>
</dbReference>
<evidence type="ECO:0000256" key="2">
    <source>
        <dbReference type="ARBA" id="ARBA00022737"/>
    </source>
</evidence>
<dbReference type="GO" id="GO:0031588">
    <property type="term" value="C:nucleotide-activated protein kinase complex"/>
    <property type="evidence" value="ECO:0007669"/>
    <property type="project" value="TreeGrafter"/>
</dbReference>
<dbReference type="GO" id="GO:0019887">
    <property type="term" value="F:protein kinase regulator activity"/>
    <property type="evidence" value="ECO:0007669"/>
    <property type="project" value="TreeGrafter"/>
</dbReference>
<dbReference type="InterPro" id="IPR000644">
    <property type="entry name" value="CBS_dom"/>
</dbReference>
<accession>A0AA35QWA6</accession>
<dbReference type="Pfam" id="PF00571">
    <property type="entry name" value="CBS"/>
    <property type="match status" value="1"/>
</dbReference>
<dbReference type="Proteomes" id="UP001174909">
    <property type="component" value="Unassembled WGS sequence"/>
</dbReference>
<evidence type="ECO:0000259" key="5">
    <source>
        <dbReference type="SMART" id="SM00116"/>
    </source>
</evidence>
<keyword evidence="6" id="KW-0808">Transferase</keyword>
<gene>
    <name evidence="6" type="ORF">GBAR_LOCUS1442</name>
</gene>
<dbReference type="GO" id="GO:0005737">
    <property type="term" value="C:cytoplasm"/>
    <property type="evidence" value="ECO:0007669"/>
    <property type="project" value="TreeGrafter"/>
</dbReference>